<dbReference type="OrthoDB" id="127886at2759"/>
<keyword evidence="5" id="KW-1185">Reference proteome</keyword>
<comment type="caution">
    <text evidence="3">The sequence shown here is derived from an EMBL/GenBank/DDBJ whole genome shotgun (WGS) entry which is preliminary data.</text>
</comment>
<evidence type="ECO:0000313" key="5">
    <source>
        <dbReference type="Proteomes" id="UP000433483"/>
    </source>
</evidence>
<reference evidence="5 6" key="1">
    <citation type="submission" date="2018-08" db="EMBL/GenBank/DDBJ databases">
        <title>Genomic investigation of the strawberry pathogen Phytophthora fragariae indicates pathogenicity is determined by transcriptional variation in three key races.</title>
        <authorList>
            <person name="Adams T.M."/>
            <person name="Armitage A.D."/>
            <person name="Sobczyk M.K."/>
            <person name="Bates H.J."/>
            <person name="Dunwell J.M."/>
            <person name="Nellist C.F."/>
            <person name="Harrison R.J."/>
        </authorList>
    </citation>
    <scope>NUCLEOTIDE SEQUENCE [LARGE SCALE GENOMIC DNA]</scope>
    <source>
        <strain evidence="4 6">A4</strain>
        <strain evidence="3 5">NOV-27</strain>
    </source>
</reference>
<feature type="compositionally biased region" description="Basic residues" evidence="2">
    <location>
        <begin position="335"/>
        <end position="353"/>
    </location>
</feature>
<dbReference type="Proteomes" id="UP000437068">
    <property type="component" value="Unassembled WGS sequence"/>
</dbReference>
<protein>
    <submittedName>
        <fullName evidence="3">Uncharacterized protein</fullName>
    </submittedName>
</protein>
<dbReference type="AlphaFoldDB" id="A0A6A3XTX1"/>
<evidence type="ECO:0000256" key="2">
    <source>
        <dbReference type="SAM" id="MobiDB-lite"/>
    </source>
</evidence>
<gene>
    <name evidence="4" type="ORF">PF001_g11537</name>
    <name evidence="3" type="ORF">PF005_g12278</name>
</gene>
<feature type="compositionally biased region" description="Low complexity" evidence="2">
    <location>
        <begin position="481"/>
        <end position="521"/>
    </location>
</feature>
<feature type="compositionally biased region" description="Basic and acidic residues" evidence="2">
    <location>
        <begin position="227"/>
        <end position="238"/>
    </location>
</feature>
<evidence type="ECO:0000313" key="6">
    <source>
        <dbReference type="Proteomes" id="UP000437068"/>
    </source>
</evidence>
<evidence type="ECO:0000313" key="3">
    <source>
        <dbReference type="EMBL" id="KAE9208251.1"/>
    </source>
</evidence>
<evidence type="ECO:0000256" key="1">
    <source>
        <dbReference type="SAM" id="Coils"/>
    </source>
</evidence>
<evidence type="ECO:0000313" key="4">
    <source>
        <dbReference type="EMBL" id="KAE9307595.1"/>
    </source>
</evidence>
<dbReference type="EMBL" id="QXGB01000645">
    <property type="protein sequence ID" value="KAE9208251.1"/>
    <property type="molecule type" value="Genomic_DNA"/>
</dbReference>
<feature type="compositionally biased region" description="Low complexity" evidence="2">
    <location>
        <begin position="443"/>
        <end position="460"/>
    </location>
</feature>
<proteinExistence type="predicted"/>
<feature type="compositionally biased region" description="Polar residues" evidence="2">
    <location>
        <begin position="354"/>
        <end position="364"/>
    </location>
</feature>
<feature type="compositionally biased region" description="Acidic residues" evidence="2">
    <location>
        <begin position="200"/>
        <end position="221"/>
    </location>
</feature>
<feature type="compositionally biased region" description="Low complexity" evidence="2">
    <location>
        <begin position="173"/>
        <end position="184"/>
    </location>
</feature>
<sequence>MSSGAKMDPLREERRKRHELSYGVYNFRDVKLHFSKLGWKFKRGPQLSYDHFYVKPGKDPRNKAHKQGEDYFLGEAELVAYARKLKIFGDDTVPVDGQPPPANGKRRARSSSSARTSQATVDVSSGDSDRGRKRRKREHKRRRRRSSENKVGNSVHNPIALSSDSSGDETGSEDAAVAVDSASSVEEEEWTVEDTRGGFDEDDDEYEEEDDDDEEKEEGEDSSSSSSEEKEEKEEGEHSSSSLTTENNTHDEPEDEDFEPAVNAKRSVKRLAGESRPYTQTQDVKRKETGKTNGVVVNAKAKRKRQPEREHREADDDDGADDEPSHKSPRPLLKTSHRGRFMQTAKRQHKTQSRSHSGNSSKNLAGSGKHGGKKRAQSKHKILRTIIGRKSKSAPRSLLENANTAHDGGWEDDDDNGFDLGVDLYGESPPRRPPSRVHSRANSVKSGPSSPSTSITASPPWDLSEEQKEDPPPAQCTQEKSNTLPASAPSAPTGAAPSSSTVPTTPHSSLSSSTNTPVVSVPTPPPDPNSRSDVPAQVSMELTQVVLPPDLDNKYHVRVTESADKPPVHTIWMENLSSHEQREYSFTDVMDLPAAKTDVRVPTESVLKALYRCLSSQPDAVVIVGPEPKSTAESKPASEKGEILLRTSTAEKQPGDTEDSGDGLTLIVAYPALDFFRVDHHFPMKLIPTDERLLHLAKEVERLREQLALVQTDRDKLCDQLRQQEEENERTLSRQVEAQVQARLAAQEQQSEQDIERRVADLVEERSETLKQALEKEKRDRSRAVRWVFACSDWMAAFQPCRALIAGATAETETSILRPATAASPRKYVVEWKELVEIAEPFFQSTKSDVGLTQAITVVQDGVYQVNASVCHDSLVRLRLVIRPARSGETTEIAPTTVLLYDNKRRVSRVDKMFYLRALDQLSLELELLNSTTSAQHEEWLLTPMPTQNRLLVTILDEHATHMYRRERGEADK</sequence>
<dbReference type="EMBL" id="QXGE01000616">
    <property type="protein sequence ID" value="KAE9307595.1"/>
    <property type="molecule type" value="Genomic_DNA"/>
</dbReference>
<organism evidence="3 5">
    <name type="scientific">Phytophthora fragariae</name>
    <dbReference type="NCBI Taxonomy" id="53985"/>
    <lineage>
        <taxon>Eukaryota</taxon>
        <taxon>Sar</taxon>
        <taxon>Stramenopiles</taxon>
        <taxon>Oomycota</taxon>
        <taxon>Peronosporomycetes</taxon>
        <taxon>Peronosporales</taxon>
        <taxon>Peronosporaceae</taxon>
        <taxon>Phytophthora</taxon>
    </lineage>
</organism>
<feature type="coiled-coil region" evidence="1">
    <location>
        <begin position="693"/>
        <end position="780"/>
    </location>
</feature>
<accession>A0A6A3XTX1</accession>
<name>A0A6A3XTX1_9STRA</name>
<feature type="region of interest" description="Disordered" evidence="2">
    <location>
        <begin position="90"/>
        <end position="534"/>
    </location>
</feature>
<dbReference type="Proteomes" id="UP000433483">
    <property type="component" value="Unassembled WGS sequence"/>
</dbReference>
<feature type="compositionally biased region" description="Basic residues" evidence="2">
    <location>
        <begin position="370"/>
        <end position="393"/>
    </location>
</feature>
<keyword evidence="1" id="KW-0175">Coiled coil</keyword>
<feature type="compositionally biased region" description="Basic residues" evidence="2">
    <location>
        <begin position="131"/>
        <end position="145"/>
    </location>
</feature>